<evidence type="ECO:0000256" key="1">
    <source>
        <dbReference type="SAM" id="MobiDB-lite"/>
    </source>
</evidence>
<dbReference type="Pfam" id="PF07484">
    <property type="entry name" value="Collar"/>
    <property type="match status" value="1"/>
</dbReference>
<dbReference type="RefSeq" id="WP_150664237.1">
    <property type="nucleotide sequence ID" value="NZ_CABPSA010000003.1"/>
</dbReference>
<dbReference type="Gene3D" id="3.90.1340.10">
    <property type="entry name" value="Phage tail collar domain"/>
    <property type="match status" value="1"/>
</dbReference>
<dbReference type="Proteomes" id="UP000343335">
    <property type="component" value="Unassembled WGS sequence"/>
</dbReference>
<evidence type="ECO:0000313" key="4">
    <source>
        <dbReference type="EMBL" id="VVE00669.1"/>
    </source>
</evidence>
<dbReference type="InterPro" id="IPR011083">
    <property type="entry name" value="Phage_tail_collar_dom"/>
</dbReference>
<evidence type="ECO:0000313" key="5">
    <source>
        <dbReference type="Proteomes" id="UP000343335"/>
    </source>
</evidence>
<dbReference type="EMBL" id="CABPSA010000003">
    <property type="protein sequence ID" value="VVE00669.1"/>
    <property type="molecule type" value="Genomic_DNA"/>
</dbReference>
<proteinExistence type="predicted"/>
<evidence type="ECO:0000313" key="3">
    <source>
        <dbReference type="EMBL" id="UVA78370.1"/>
    </source>
</evidence>
<protein>
    <submittedName>
        <fullName evidence="4">Phage tail protein</fullName>
    </submittedName>
    <submittedName>
        <fullName evidence="3">Tail fiber protein</fullName>
    </submittedName>
</protein>
<evidence type="ECO:0000259" key="2">
    <source>
        <dbReference type="Pfam" id="PF07484"/>
    </source>
</evidence>
<dbReference type="EMBL" id="CP102780">
    <property type="protein sequence ID" value="UVA78370.1"/>
    <property type="molecule type" value="Genomic_DNA"/>
</dbReference>
<organism evidence="4 5">
    <name type="scientific">Pandoraea commovens</name>
    <dbReference type="NCBI Taxonomy" id="2508289"/>
    <lineage>
        <taxon>Bacteria</taxon>
        <taxon>Pseudomonadati</taxon>
        <taxon>Pseudomonadota</taxon>
        <taxon>Betaproteobacteria</taxon>
        <taxon>Burkholderiales</taxon>
        <taxon>Burkholderiaceae</taxon>
        <taxon>Pandoraea</taxon>
    </lineage>
</organism>
<reference evidence="4 5" key="1">
    <citation type="submission" date="2019-08" db="EMBL/GenBank/DDBJ databases">
        <authorList>
            <person name="Peeters C."/>
        </authorList>
    </citation>
    <scope>NUCLEOTIDE SEQUENCE [LARGE SCALE GENOMIC DNA]</scope>
    <source>
        <strain evidence="4 5">LMG 31010</strain>
    </source>
</reference>
<keyword evidence="6" id="KW-1185">Reference proteome</keyword>
<gene>
    <name evidence="3" type="ORF">NTU39_20240</name>
    <name evidence="4" type="ORF">PCO31010_02127</name>
</gene>
<dbReference type="OrthoDB" id="9810174at2"/>
<name>A0A5E4UNK7_9BURK</name>
<accession>A0A5E4UNK7</accession>
<dbReference type="InterPro" id="IPR037053">
    <property type="entry name" value="Phage_tail_collar_dom_sf"/>
</dbReference>
<feature type="domain" description="Phage tail collar" evidence="2">
    <location>
        <begin position="6"/>
        <end position="62"/>
    </location>
</feature>
<dbReference type="Proteomes" id="UP001058980">
    <property type="component" value="Chromosome"/>
</dbReference>
<reference evidence="3" key="2">
    <citation type="submission" date="2022-08" db="EMBL/GenBank/DDBJ databases">
        <title>Multi-unit outbreak of Pandoraea commovens among non-cystic fibrosis intensive care patients from 2019 to 2021 in Berlin, Germany.</title>
        <authorList>
            <person name="Menzel P."/>
        </authorList>
    </citation>
    <scope>NUCLEOTIDE SEQUENCE</scope>
    <source>
        <strain evidence="3">LB-19-202-79</strain>
    </source>
</reference>
<feature type="region of interest" description="Disordered" evidence="1">
    <location>
        <begin position="132"/>
        <end position="156"/>
    </location>
</feature>
<dbReference type="AlphaFoldDB" id="A0A5E4UNK7"/>
<evidence type="ECO:0000313" key="6">
    <source>
        <dbReference type="Proteomes" id="UP001058980"/>
    </source>
</evidence>
<dbReference type="SUPFAM" id="SSF88874">
    <property type="entry name" value="Receptor-binding domain of short tail fibre protein gp12"/>
    <property type="match status" value="1"/>
</dbReference>
<sequence>MTPYYGEIRLFAGSYAPVGWMICDGTLVNISDFEVLFSLIGTTYGGDGVSRFALPDLRNQVPIGMGQGLGLSNRVLGQKLGSATVTLKSTEVPGHVHDVYATTGDATTPTPGEGVMLAKTAANFYDTGARNPGGKAALSPKAIKPSGTAEPTPHNNLMPTATLNYIIAVDGIYPSQG</sequence>